<dbReference type="KEGG" id="aot:AcetOri_orf02114"/>
<sequence>MLSNPRPTSTLTRHHHNPTHPGTLLREDVLPAYGATEANVAAQLGIKAQTLAGILAARQPVTPAIAARLGILFGNGPALWLGLQAQYDRVQYTQATD</sequence>
<name>A0A2Z5ZI13_9PROT</name>
<reference evidence="4 5" key="1">
    <citation type="submission" date="2012-11" db="EMBL/GenBank/DDBJ databases">
        <title>Whole genome sequence of Acetobacter orientalis 21F-2.</title>
        <authorList>
            <person name="Azuma Y."/>
            <person name="Higashiura N."/>
            <person name="Hirakawa H."/>
            <person name="Matsushita K."/>
        </authorList>
    </citation>
    <scope>NUCLEOTIDE SEQUENCE [LARGE SCALE GENOMIC DNA]</scope>
    <source>
        <strain evidence="4 5">21F-2</strain>
    </source>
</reference>
<feature type="region of interest" description="Disordered" evidence="2">
    <location>
        <begin position="1"/>
        <end position="24"/>
    </location>
</feature>
<dbReference type="InterPro" id="IPR010982">
    <property type="entry name" value="Lambda_DNA-bd_dom_sf"/>
</dbReference>
<dbReference type="InterPro" id="IPR013430">
    <property type="entry name" value="Toxin_antidote_HigA"/>
</dbReference>
<dbReference type="AlphaFoldDB" id="A0A2Z5ZI13"/>
<gene>
    <name evidence="4" type="ORF">Abor_019_016</name>
    <name evidence="3" type="ORF">AcetOrient_orf02114</name>
</gene>
<dbReference type="RefSeq" id="WP_048841385.1">
    <property type="nucleotide sequence ID" value="NZ_BAMX01000019.1"/>
</dbReference>
<dbReference type="Gene3D" id="1.10.260.40">
    <property type="entry name" value="lambda repressor-like DNA-binding domains"/>
    <property type="match status" value="1"/>
</dbReference>
<evidence type="ECO:0000313" key="6">
    <source>
        <dbReference type="Proteomes" id="UP000270034"/>
    </source>
</evidence>
<dbReference type="PANTHER" id="PTHR36924">
    <property type="entry name" value="ANTITOXIN HIGA-1"/>
    <property type="match status" value="1"/>
</dbReference>
<dbReference type="STRING" id="1231341.Abor_019_016"/>
<dbReference type="EMBL" id="BAMX01000019">
    <property type="protein sequence ID" value="GAN66337.1"/>
    <property type="molecule type" value="Genomic_DNA"/>
</dbReference>
<dbReference type="EMBL" id="AP018515">
    <property type="protein sequence ID" value="BBC79757.1"/>
    <property type="molecule type" value="Genomic_DNA"/>
</dbReference>
<dbReference type="GeneID" id="76204480"/>
<dbReference type="SUPFAM" id="SSF47413">
    <property type="entry name" value="lambda repressor-like DNA-binding domains"/>
    <property type="match status" value="1"/>
</dbReference>
<dbReference type="PANTHER" id="PTHR36924:SF1">
    <property type="entry name" value="ANTITOXIN HIGA-1"/>
    <property type="match status" value="1"/>
</dbReference>
<dbReference type="GO" id="GO:0003677">
    <property type="term" value="F:DNA binding"/>
    <property type="evidence" value="ECO:0007669"/>
    <property type="project" value="UniProtKB-KW"/>
</dbReference>
<evidence type="ECO:0000256" key="2">
    <source>
        <dbReference type="SAM" id="MobiDB-lite"/>
    </source>
</evidence>
<keyword evidence="5" id="KW-1185">Reference proteome</keyword>
<protein>
    <submittedName>
        <fullName evidence="3">Addiction module antidote protein, HigA family</fullName>
    </submittedName>
</protein>
<dbReference type="NCBIfam" id="TIGR02607">
    <property type="entry name" value="antidote_HigA"/>
    <property type="match status" value="1"/>
</dbReference>
<evidence type="ECO:0000313" key="4">
    <source>
        <dbReference type="EMBL" id="GAN66337.1"/>
    </source>
</evidence>
<accession>A0A0D6NJS8</accession>
<reference evidence="3 6" key="2">
    <citation type="submission" date="2018-02" db="EMBL/GenBank/DDBJ databases">
        <title>Acetobacter orientalis genome.</title>
        <authorList>
            <person name="Nakashima N."/>
            <person name="Tamura T."/>
        </authorList>
    </citation>
    <scope>NUCLEOTIDE SEQUENCE [LARGE SCALE GENOMIC DNA]</scope>
    <source>
        <strain evidence="3 6">FAN1</strain>
    </source>
</reference>
<feature type="compositionally biased region" description="Polar residues" evidence="2">
    <location>
        <begin position="1"/>
        <end position="11"/>
    </location>
</feature>
<evidence type="ECO:0000256" key="1">
    <source>
        <dbReference type="ARBA" id="ARBA00023125"/>
    </source>
</evidence>
<keyword evidence="1" id="KW-0238">DNA-binding</keyword>
<proteinExistence type="predicted"/>
<evidence type="ECO:0000313" key="3">
    <source>
        <dbReference type="EMBL" id="BBC79757.1"/>
    </source>
</evidence>
<accession>A0A2Z5ZI13</accession>
<organism evidence="3 6">
    <name type="scientific">Acetobacter orientalis</name>
    <dbReference type="NCBI Taxonomy" id="146474"/>
    <lineage>
        <taxon>Bacteria</taxon>
        <taxon>Pseudomonadati</taxon>
        <taxon>Pseudomonadota</taxon>
        <taxon>Alphaproteobacteria</taxon>
        <taxon>Acetobacterales</taxon>
        <taxon>Acetobacteraceae</taxon>
        <taxon>Acetobacter</taxon>
    </lineage>
</organism>
<dbReference type="Proteomes" id="UP000032670">
    <property type="component" value="Unassembled WGS sequence"/>
</dbReference>
<dbReference type="Proteomes" id="UP000270034">
    <property type="component" value="Chromosome"/>
</dbReference>
<evidence type="ECO:0000313" key="5">
    <source>
        <dbReference type="Proteomes" id="UP000032670"/>
    </source>
</evidence>